<gene>
    <name evidence="2" type="primary">jg7463</name>
    <name evidence="2" type="ORF">PAEG_LOCUS12166</name>
</gene>
<name>A0A8S4RCC1_9NEOP</name>
<dbReference type="AlphaFoldDB" id="A0A8S4RCC1"/>
<comment type="caution">
    <text evidence="2">The sequence shown here is derived from an EMBL/GenBank/DDBJ whole genome shotgun (WGS) entry which is preliminary data.</text>
</comment>
<evidence type="ECO:0000256" key="1">
    <source>
        <dbReference type="SAM" id="MobiDB-lite"/>
    </source>
</evidence>
<keyword evidence="3" id="KW-1185">Reference proteome</keyword>
<feature type="region of interest" description="Disordered" evidence="1">
    <location>
        <begin position="25"/>
        <end position="47"/>
    </location>
</feature>
<proteinExistence type="predicted"/>
<evidence type="ECO:0000313" key="2">
    <source>
        <dbReference type="EMBL" id="CAH2234324.1"/>
    </source>
</evidence>
<dbReference type="Proteomes" id="UP000838756">
    <property type="component" value="Unassembled WGS sequence"/>
</dbReference>
<sequence>MAEEDIVRRKDGRWGLKVLEWQPRTGKRSVGRPTTRSTTLNASQVAAGSKRHRTVEFETPYKGLCPEVDVYRLI</sequence>
<feature type="compositionally biased region" description="Polar residues" evidence="1">
    <location>
        <begin position="32"/>
        <end position="46"/>
    </location>
</feature>
<accession>A0A8S4RCC1</accession>
<dbReference type="EMBL" id="CAKXAJ010025047">
    <property type="protein sequence ID" value="CAH2234324.1"/>
    <property type="molecule type" value="Genomic_DNA"/>
</dbReference>
<dbReference type="OrthoDB" id="407509at2759"/>
<reference evidence="2" key="1">
    <citation type="submission" date="2022-03" db="EMBL/GenBank/DDBJ databases">
        <authorList>
            <person name="Lindestad O."/>
        </authorList>
    </citation>
    <scope>NUCLEOTIDE SEQUENCE</scope>
</reference>
<protein>
    <submittedName>
        <fullName evidence="2">Jg7463 protein</fullName>
    </submittedName>
</protein>
<organism evidence="2 3">
    <name type="scientific">Pararge aegeria aegeria</name>
    <dbReference type="NCBI Taxonomy" id="348720"/>
    <lineage>
        <taxon>Eukaryota</taxon>
        <taxon>Metazoa</taxon>
        <taxon>Ecdysozoa</taxon>
        <taxon>Arthropoda</taxon>
        <taxon>Hexapoda</taxon>
        <taxon>Insecta</taxon>
        <taxon>Pterygota</taxon>
        <taxon>Neoptera</taxon>
        <taxon>Endopterygota</taxon>
        <taxon>Lepidoptera</taxon>
        <taxon>Glossata</taxon>
        <taxon>Ditrysia</taxon>
        <taxon>Papilionoidea</taxon>
        <taxon>Nymphalidae</taxon>
        <taxon>Satyrinae</taxon>
        <taxon>Satyrini</taxon>
        <taxon>Parargina</taxon>
        <taxon>Pararge</taxon>
    </lineage>
</organism>
<evidence type="ECO:0000313" key="3">
    <source>
        <dbReference type="Proteomes" id="UP000838756"/>
    </source>
</evidence>